<evidence type="ECO:0000256" key="3">
    <source>
        <dbReference type="RuleBase" id="RU003512"/>
    </source>
</evidence>
<evidence type="ECO:0000256" key="1">
    <source>
        <dbReference type="ARBA" id="ARBA00022448"/>
    </source>
</evidence>
<reference evidence="7 8" key="1">
    <citation type="journal article" date="2021" name="Microorganisms">
        <title>Bacterial Dimethylsulfoniopropionate Biosynthesis in the East China Sea.</title>
        <authorList>
            <person name="Liu J."/>
            <person name="Zhang Y."/>
            <person name="Liu J."/>
            <person name="Zhong H."/>
            <person name="Williams B.T."/>
            <person name="Zheng Y."/>
            <person name="Curson A.R.J."/>
            <person name="Sun C."/>
            <person name="Sun H."/>
            <person name="Song D."/>
            <person name="Wagner Mackenzie B."/>
            <person name="Bermejo Martinez A."/>
            <person name="Todd J.D."/>
            <person name="Zhang X.H."/>
        </authorList>
    </citation>
    <scope>NUCLEOTIDE SEQUENCE [LARGE SCALE GENOMIC DNA]</scope>
    <source>
        <strain evidence="7 8">ESS08</strain>
    </source>
</reference>
<feature type="chain" id="PRO_5039110540" evidence="6">
    <location>
        <begin position="20"/>
        <end position="404"/>
    </location>
</feature>
<dbReference type="GO" id="GO:0030001">
    <property type="term" value="P:metal ion transport"/>
    <property type="evidence" value="ECO:0007669"/>
    <property type="project" value="InterPro"/>
</dbReference>
<accession>A0A944CNQ5</accession>
<dbReference type="SUPFAM" id="SSF53807">
    <property type="entry name" value="Helical backbone' metal receptor"/>
    <property type="match status" value="1"/>
</dbReference>
<dbReference type="PROSITE" id="PS51257">
    <property type="entry name" value="PROKAR_LIPOPROTEIN"/>
    <property type="match status" value="1"/>
</dbReference>
<keyword evidence="1 3" id="KW-0813">Transport</keyword>
<keyword evidence="2 6" id="KW-0732">Signal</keyword>
<dbReference type="PRINTS" id="PR00690">
    <property type="entry name" value="ADHESNFAMILY"/>
</dbReference>
<name>A0A944CNQ5_9BACI</name>
<dbReference type="InterPro" id="IPR050492">
    <property type="entry name" value="Bact_metal-bind_prot9"/>
</dbReference>
<dbReference type="InterPro" id="IPR006127">
    <property type="entry name" value="ZnuA-like"/>
</dbReference>
<evidence type="ECO:0000256" key="5">
    <source>
        <dbReference type="SAM" id="MobiDB-lite"/>
    </source>
</evidence>
<feature type="coiled-coil region" evidence="4">
    <location>
        <begin position="263"/>
        <end position="290"/>
    </location>
</feature>
<evidence type="ECO:0000313" key="7">
    <source>
        <dbReference type="EMBL" id="MBS8266310.1"/>
    </source>
</evidence>
<feature type="region of interest" description="Disordered" evidence="5">
    <location>
        <begin position="127"/>
        <end position="232"/>
    </location>
</feature>
<dbReference type="RefSeq" id="WP_213371515.1">
    <property type="nucleotide sequence ID" value="NZ_QTKX01000003.1"/>
</dbReference>
<dbReference type="PANTHER" id="PTHR42953">
    <property type="entry name" value="HIGH-AFFINITY ZINC UPTAKE SYSTEM PROTEIN ZNUA-RELATED"/>
    <property type="match status" value="1"/>
</dbReference>
<proteinExistence type="inferred from homology"/>
<gene>
    <name evidence="7" type="ORF">DYI25_17955</name>
</gene>
<dbReference type="InterPro" id="IPR006128">
    <property type="entry name" value="Lipoprotein_PsaA-like"/>
</dbReference>
<evidence type="ECO:0000256" key="2">
    <source>
        <dbReference type="ARBA" id="ARBA00022729"/>
    </source>
</evidence>
<feature type="signal peptide" evidence="6">
    <location>
        <begin position="1"/>
        <end position="19"/>
    </location>
</feature>
<dbReference type="InterPro" id="IPR006129">
    <property type="entry name" value="AdhesinB"/>
</dbReference>
<evidence type="ECO:0000256" key="6">
    <source>
        <dbReference type="SAM" id="SignalP"/>
    </source>
</evidence>
<dbReference type="EMBL" id="QTKX01000003">
    <property type="protein sequence ID" value="MBS8266310.1"/>
    <property type="molecule type" value="Genomic_DNA"/>
</dbReference>
<dbReference type="PRINTS" id="PR00691">
    <property type="entry name" value="ADHESINB"/>
</dbReference>
<dbReference type="GO" id="GO:0007155">
    <property type="term" value="P:cell adhesion"/>
    <property type="evidence" value="ECO:0007669"/>
    <property type="project" value="InterPro"/>
</dbReference>
<dbReference type="PANTHER" id="PTHR42953:SF8">
    <property type="entry name" value="ZINT DOMAIN-CONTAINING PROTEIN"/>
    <property type="match status" value="1"/>
</dbReference>
<evidence type="ECO:0000256" key="4">
    <source>
        <dbReference type="SAM" id="Coils"/>
    </source>
</evidence>
<dbReference type="Proteomes" id="UP000761411">
    <property type="component" value="Unassembled WGS sequence"/>
</dbReference>
<comment type="similarity">
    <text evidence="3">Belongs to the bacterial solute-binding protein 9 family.</text>
</comment>
<comment type="caution">
    <text evidence="7">The sequence shown here is derived from an EMBL/GenBank/DDBJ whole genome shotgun (WGS) entry which is preliminary data.</text>
</comment>
<dbReference type="Gene3D" id="3.40.50.1980">
    <property type="entry name" value="Nitrogenase molybdenum iron protein domain"/>
    <property type="match status" value="2"/>
</dbReference>
<dbReference type="GO" id="GO:0046872">
    <property type="term" value="F:metal ion binding"/>
    <property type="evidence" value="ECO:0007669"/>
    <property type="project" value="InterPro"/>
</dbReference>
<keyword evidence="4" id="KW-0175">Coiled coil</keyword>
<organism evidence="7 8">
    <name type="scientific">Mesobacillus boroniphilus</name>
    <dbReference type="NCBI Taxonomy" id="308892"/>
    <lineage>
        <taxon>Bacteria</taxon>
        <taxon>Bacillati</taxon>
        <taxon>Bacillota</taxon>
        <taxon>Bacilli</taxon>
        <taxon>Bacillales</taxon>
        <taxon>Bacillaceae</taxon>
        <taxon>Mesobacillus</taxon>
    </lineage>
</organism>
<protein>
    <submittedName>
        <fullName evidence="7">ABC transporter substrate-binding protein</fullName>
    </submittedName>
</protein>
<keyword evidence="8" id="KW-1185">Reference proteome</keyword>
<dbReference type="AlphaFoldDB" id="A0A944CNQ5"/>
<evidence type="ECO:0000313" key="8">
    <source>
        <dbReference type="Proteomes" id="UP000761411"/>
    </source>
</evidence>
<dbReference type="Pfam" id="PF01297">
    <property type="entry name" value="ZnuA"/>
    <property type="match status" value="1"/>
</dbReference>
<sequence length="404" mass="46036">MKITKLSLGLLLLVGLTLAGCSSSKESANKNNPEATKLTVFTTIYPLQDFAKKIGGDLVDVESIYPPNVDAHSFEPSTKDMMKLAEADLFIYSGAGIEGFAEKAEQALKNEKVMIVKATENVDMIESSHDHSHEGDDAHSEEEHHDEEAAHSEEEHHDEEAAHSDEEHHDEEAAHSEEEHHDEEAAHSEEEHHDEEAAHSEEEHHEEEAAHSEEEHHDEENTNSDEEHHDKNLDPHVWLDPILSIKLASYIKDSLIELMPDHEQEFEHNFAQLEQDLKELDNEFKNVIDLAENKHLLVAHEAYGYWSNRYGIIQIAVNGLSPTQEPSQRELTKLIEEAKEHDLKYIAFEQNVSSRVAEMIQREIGAETVTLYNLESISAQDMENQEDYFSLMRKNLQTLEKVLN</sequence>